<keyword evidence="3" id="KW-1185">Reference proteome</keyword>
<feature type="compositionally biased region" description="Polar residues" evidence="1">
    <location>
        <begin position="313"/>
        <end position="326"/>
    </location>
</feature>
<feature type="region of interest" description="Disordered" evidence="1">
    <location>
        <begin position="309"/>
        <end position="334"/>
    </location>
</feature>
<comment type="caution">
    <text evidence="2">The sequence shown here is derived from an EMBL/GenBank/DDBJ whole genome shotgun (WGS) entry which is preliminary data.</text>
</comment>
<evidence type="ECO:0000313" key="3">
    <source>
        <dbReference type="Proteomes" id="UP000282674"/>
    </source>
</evidence>
<name>A0A3M2LR96_9ACTN</name>
<evidence type="ECO:0000256" key="1">
    <source>
        <dbReference type="SAM" id="MobiDB-lite"/>
    </source>
</evidence>
<proteinExistence type="predicted"/>
<dbReference type="Proteomes" id="UP000282674">
    <property type="component" value="Unassembled WGS sequence"/>
</dbReference>
<organism evidence="2 3">
    <name type="scientific">Actinomadura harenae</name>
    <dbReference type="NCBI Taxonomy" id="2483351"/>
    <lineage>
        <taxon>Bacteria</taxon>
        <taxon>Bacillati</taxon>
        <taxon>Actinomycetota</taxon>
        <taxon>Actinomycetes</taxon>
        <taxon>Streptosporangiales</taxon>
        <taxon>Thermomonosporaceae</taxon>
        <taxon>Actinomadura</taxon>
    </lineage>
</organism>
<dbReference type="OrthoDB" id="3517073at2"/>
<protein>
    <submittedName>
        <fullName evidence="2">Uncharacterized protein</fullName>
    </submittedName>
</protein>
<gene>
    <name evidence="2" type="ORF">EBO15_29930</name>
</gene>
<sequence length="334" mass="36209">MADIVTLPVPATTTSRFVVAAARLPADLVNLVKEQADGAFGDHLVNRLHTPQLEITNEDATRYRWDPTQIRSVDPEHAGTETLLRTAARIAVITTCAPITDQPRAVQVARSAAYTIARHTGGTVADMVTGHILWAPTSGTIPHLDPVERPRFALGDKWLGDVLPPFRANGRCTAPDPHLDPEGADTCACVRLRTQGLRRFGLPELEIANVACPHDLPALNVLRATAHLLLTDLWSWLATGPSGHTCPLPADLTITGLDFDAYWGTPPRPPHRISPFPIHLTPRTRHLLTVGPPPSHEGTINDWLLSPELPNDMRNTTPPSTALQPPTFTPALAA</sequence>
<dbReference type="RefSeq" id="WP_122197811.1">
    <property type="nucleotide sequence ID" value="NZ_JBHSKC010000043.1"/>
</dbReference>
<reference evidence="2 3" key="1">
    <citation type="submission" date="2018-10" db="EMBL/GenBank/DDBJ databases">
        <title>Isolation from soil.</title>
        <authorList>
            <person name="Hu J."/>
        </authorList>
    </citation>
    <scope>NUCLEOTIDE SEQUENCE [LARGE SCALE GENOMIC DNA]</scope>
    <source>
        <strain evidence="2 3">NEAU-Ht49</strain>
    </source>
</reference>
<dbReference type="AlphaFoldDB" id="A0A3M2LR96"/>
<dbReference type="EMBL" id="RFFG01000068">
    <property type="protein sequence ID" value="RMI39400.1"/>
    <property type="molecule type" value="Genomic_DNA"/>
</dbReference>
<accession>A0A3M2LR96</accession>
<evidence type="ECO:0000313" key="2">
    <source>
        <dbReference type="EMBL" id="RMI39400.1"/>
    </source>
</evidence>